<keyword evidence="3" id="KW-1185">Reference proteome</keyword>
<evidence type="ECO:0000256" key="1">
    <source>
        <dbReference type="SAM" id="Phobius"/>
    </source>
</evidence>
<feature type="transmembrane region" description="Helical" evidence="1">
    <location>
        <begin position="6"/>
        <end position="27"/>
    </location>
</feature>
<dbReference type="HOGENOM" id="CLU_1676395_0_0_6"/>
<organism evidence="2 3">
    <name type="scientific">Pseudomonas saudiphocaensis</name>
    <dbReference type="NCBI Taxonomy" id="1499686"/>
    <lineage>
        <taxon>Bacteria</taxon>
        <taxon>Pseudomonadati</taxon>
        <taxon>Pseudomonadota</taxon>
        <taxon>Gammaproteobacteria</taxon>
        <taxon>Pseudomonadales</taxon>
        <taxon>Pseudomonadaceae</taxon>
        <taxon>Pseudomonas</taxon>
    </lineage>
</organism>
<keyword evidence="2" id="KW-0449">Lipoprotein</keyword>
<dbReference type="EMBL" id="CCSF01000001">
    <property type="protein sequence ID" value="CDZ94958.1"/>
    <property type="molecule type" value="Genomic_DNA"/>
</dbReference>
<evidence type="ECO:0000313" key="3">
    <source>
        <dbReference type="Proteomes" id="UP000053902"/>
    </source>
</evidence>
<sequence>MSERNAIPLIITAMGTVAATVGVLWYYGYLHIAKPQDALLLADYTMLKIIPGEDYRISLKPAPQIAQCIDGVLVLFDTQQKGLTGVLVDNRKRGALRGGRRRPLTDPSAQACRGKVSSNVVWPPLLAAVTWPLWRFITERTIASPKPAPRGCMPFTR</sequence>
<keyword evidence="1" id="KW-1133">Transmembrane helix</keyword>
<keyword evidence="1" id="KW-0812">Transmembrane</keyword>
<reference evidence="2 3" key="1">
    <citation type="submission" date="2014-07" db="EMBL/GenBank/DDBJ databases">
        <authorList>
            <person name="Urmite Genomes Urmite Genomes"/>
        </authorList>
    </citation>
    <scope>NUCLEOTIDE SEQUENCE [LARGE SCALE GENOMIC DNA]</scope>
    <source>
        <strain evidence="2 3">20_BN</strain>
    </source>
</reference>
<dbReference type="STRING" id="1499686.BN1079_02289"/>
<keyword evidence="1" id="KW-0472">Membrane</keyword>
<proteinExistence type="predicted"/>
<accession>A0A078LR64</accession>
<dbReference type="AlphaFoldDB" id="A0A078LR64"/>
<name>A0A078LR64_9PSED</name>
<gene>
    <name evidence="2" type="ORF">BN1079_02289</name>
</gene>
<dbReference type="Proteomes" id="UP000053902">
    <property type="component" value="Unassembled WGS sequence"/>
</dbReference>
<protein>
    <submittedName>
        <fullName evidence="2">Putative lipoprotein</fullName>
    </submittedName>
</protein>
<evidence type="ECO:0000313" key="2">
    <source>
        <dbReference type="EMBL" id="CDZ94958.1"/>
    </source>
</evidence>